<evidence type="ECO:0000313" key="3">
    <source>
        <dbReference type="EMBL" id="MDM7854838.1"/>
    </source>
</evidence>
<evidence type="ECO:0000259" key="2">
    <source>
        <dbReference type="PROSITE" id="PS51462"/>
    </source>
</evidence>
<gene>
    <name evidence="3" type="ORF">QRT04_07835</name>
</gene>
<feature type="domain" description="Nudix hydrolase" evidence="2">
    <location>
        <begin position="1"/>
        <end position="150"/>
    </location>
</feature>
<dbReference type="InterPro" id="IPR051325">
    <property type="entry name" value="Nudix_hydrolase_domain"/>
</dbReference>
<dbReference type="PROSITE" id="PS51462">
    <property type="entry name" value="NUDIX"/>
    <property type="match status" value="1"/>
</dbReference>
<dbReference type="Proteomes" id="UP001529338">
    <property type="component" value="Unassembled WGS sequence"/>
</dbReference>
<dbReference type="InterPro" id="IPR015797">
    <property type="entry name" value="NUDIX_hydrolase-like_dom_sf"/>
</dbReference>
<dbReference type="Gene3D" id="3.90.79.10">
    <property type="entry name" value="Nucleoside Triphosphate Pyrophosphohydrolase"/>
    <property type="match status" value="1"/>
</dbReference>
<dbReference type="CDD" id="cd04662">
    <property type="entry name" value="NUDIX_Hydrolase"/>
    <property type="match status" value="1"/>
</dbReference>
<dbReference type="EMBL" id="JAUCGQ010000001">
    <property type="protein sequence ID" value="MDM7854838.1"/>
    <property type="molecule type" value="Genomic_DNA"/>
</dbReference>
<comment type="caution">
    <text evidence="3">The sequence shown here is derived from an EMBL/GenBank/DDBJ whole genome shotgun (WGS) entry which is preliminary data.</text>
</comment>
<keyword evidence="1" id="KW-0378">Hydrolase</keyword>
<dbReference type="Pfam" id="PF00293">
    <property type="entry name" value="NUDIX"/>
    <property type="match status" value="1"/>
</dbReference>
<evidence type="ECO:0000256" key="1">
    <source>
        <dbReference type="ARBA" id="ARBA00022801"/>
    </source>
</evidence>
<dbReference type="InterPro" id="IPR000086">
    <property type="entry name" value="NUDIX_hydrolase_dom"/>
</dbReference>
<dbReference type="InterPro" id="IPR020084">
    <property type="entry name" value="NUDIX_hydrolase_CS"/>
</dbReference>
<proteinExistence type="predicted"/>
<dbReference type="PANTHER" id="PTHR21340:SF7">
    <property type="entry name" value="NUDIX HYDROLASE DOMAIN-CONTAINING PROTEIN"/>
    <property type="match status" value="1"/>
</dbReference>
<dbReference type="SUPFAM" id="SSF55811">
    <property type="entry name" value="Nudix"/>
    <property type="match status" value="1"/>
</dbReference>
<dbReference type="PROSITE" id="PS00893">
    <property type="entry name" value="NUDIX_BOX"/>
    <property type="match status" value="1"/>
</dbReference>
<protein>
    <submittedName>
        <fullName evidence="3">NUDIX domain-containing protein</fullName>
    </submittedName>
</protein>
<sequence>MASTSAALLLYRVDPVEVLIGHMGGPFWARKDAGAWTIPKGAAEGEEDLHAAALREFAEELGMPVPDAREPDLPLGEVRQRSGKRVVAWARRGTLDVTTIASNLAVVEWPPRSGRTMEVPELDRAAWFTPQDARPLLVSGQAELLDRLVAALAAAG</sequence>
<accession>A0ABT7SF91</accession>
<keyword evidence="4" id="KW-1185">Reference proteome</keyword>
<evidence type="ECO:0000313" key="4">
    <source>
        <dbReference type="Proteomes" id="UP001529338"/>
    </source>
</evidence>
<dbReference type="PANTHER" id="PTHR21340">
    <property type="entry name" value="DIADENOSINE 5,5-P1,P4-TETRAPHOSPHATE PYROPHOSPHOHYDROLASE MUTT"/>
    <property type="match status" value="1"/>
</dbReference>
<reference evidence="3 4" key="1">
    <citation type="submission" date="2023-06" db="EMBL/GenBank/DDBJ databases">
        <title>Cellulomonas sp. MW4 Whole genome sequence.</title>
        <authorList>
            <person name="Park S."/>
        </authorList>
    </citation>
    <scope>NUCLEOTIDE SEQUENCE [LARGE SCALE GENOMIC DNA]</scope>
    <source>
        <strain evidence="3 4">MW4</strain>
    </source>
</reference>
<name>A0ABT7SF91_9CELL</name>
<dbReference type="RefSeq" id="WP_289454660.1">
    <property type="nucleotide sequence ID" value="NZ_JAUCGQ010000001.1"/>
</dbReference>
<organism evidence="3 4">
    <name type="scientific">Cellulomonas alba</name>
    <dbReference type="NCBI Taxonomy" id="3053467"/>
    <lineage>
        <taxon>Bacteria</taxon>
        <taxon>Bacillati</taxon>
        <taxon>Actinomycetota</taxon>
        <taxon>Actinomycetes</taxon>
        <taxon>Micrococcales</taxon>
        <taxon>Cellulomonadaceae</taxon>
        <taxon>Cellulomonas</taxon>
    </lineage>
</organism>